<gene>
    <name evidence="1" type="ORF">A3Q29_15190</name>
</gene>
<evidence type="ECO:0000313" key="2">
    <source>
        <dbReference type="Proteomes" id="UP000179588"/>
    </source>
</evidence>
<dbReference type="Proteomes" id="UP000179588">
    <property type="component" value="Unassembled WGS sequence"/>
</dbReference>
<dbReference type="InterPro" id="IPR043519">
    <property type="entry name" value="NT_sf"/>
</dbReference>
<protein>
    <recommendedName>
        <fullName evidence="3">Dephospho-CoA kinase/protein folding accessory domain-containing protein</fullName>
    </recommendedName>
</protein>
<dbReference type="AlphaFoldDB" id="A0A1S1HUK3"/>
<dbReference type="EMBL" id="LVIE01000068">
    <property type="protein sequence ID" value="OHT25101.1"/>
    <property type="molecule type" value="Genomic_DNA"/>
</dbReference>
<accession>A0A1S1HUK3</accession>
<evidence type="ECO:0008006" key="3">
    <source>
        <dbReference type="Google" id="ProtNLM"/>
    </source>
</evidence>
<sequence>MSKKQYFLNHLSKIMTFEEGDSSENPWVEGAPQKEKIEVVEYNPEWPSLFIKQKSRIQNALGSVVISINHVGSTAVPGLPAKPVIDIDLIVAHPENEQLYVPLLEELGYQLTIREPSWYQHRMLRLEQPRVNLHIFAPDCPEHIRHILFRDWLVSHPEDKELYQNVKKEALISVDNVQSYNQNKQVVIRDIYNRILEFISK</sequence>
<proteinExistence type="predicted"/>
<dbReference type="Pfam" id="PF04229">
    <property type="entry name" value="GrpB"/>
    <property type="match status" value="1"/>
</dbReference>
<reference evidence="1 2" key="1">
    <citation type="submission" date="2016-03" db="EMBL/GenBank/DDBJ databases">
        <title>Genome sequence of Providencia stuartii strain, isolated from the salivary glands of larval Lucilia sericata.</title>
        <authorList>
            <person name="Yuan Y."/>
            <person name="Zhang Y."/>
            <person name="Fu S."/>
            <person name="Crippen T.L."/>
            <person name="Visi D."/>
            <person name="Benbow M.E."/>
            <person name="Allen M."/>
            <person name="Tomberlin J.K."/>
            <person name="Sze S.-H."/>
            <person name="Tarone A.M."/>
        </authorList>
    </citation>
    <scope>NUCLEOTIDE SEQUENCE [LARGE SCALE GENOMIC DNA]</scope>
    <source>
        <strain evidence="1 2">Crippen</strain>
    </source>
</reference>
<name>A0A1S1HUK3_PROST</name>
<evidence type="ECO:0000313" key="1">
    <source>
        <dbReference type="EMBL" id="OHT25101.1"/>
    </source>
</evidence>
<keyword evidence="2" id="KW-1185">Reference proteome</keyword>
<dbReference type="PANTHER" id="PTHR34822">
    <property type="entry name" value="GRPB DOMAIN PROTEIN (AFU_ORTHOLOGUE AFUA_1G01530)"/>
    <property type="match status" value="1"/>
</dbReference>
<dbReference type="PANTHER" id="PTHR34822:SF1">
    <property type="entry name" value="GRPB FAMILY PROTEIN"/>
    <property type="match status" value="1"/>
</dbReference>
<comment type="caution">
    <text evidence="1">The sequence shown here is derived from an EMBL/GenBank/DDBJ whole genome shotgun (WGS) entry which is preliminary data.</text>
</comment>
<organism evidence="1 2">
    <name type="scientific">Providencia stuartii</name>
    <dbReference type="NCBI Taxonomy" id="588"/>
    <lineage>
        <taxon>Bacteria</taxon>
        <taxon>Pseudomonadati</taxon>
        <taxon>Pseudomonadota</taxon>
        <taxon>Gammaproteobacteria</taxon>
        <taxon>Enterobacterales</taxon>
        <taxon>Morganellaceae</taxon>
        <taxon>Providencia</taxon>
    </lineage>
</organism>
<dbReference type="Gene3D" id="3.30.460.10">
    <property type="entry name" value="Beta Polymerase, domain 2"/>
    <property type="match status" value="1"/>
</dbReference>
<dbReference type="RefSeq" id="WP_070925980.1">
    <property type="nucleotide sequence ID" value="NZ_VAUD01000039.1"/>
</dbReference>
<dbReference type="InterPro" id="IPR007344">
    <property type="entry name" value="GrpB/CoaE"/>
</dbReference>
<dbReference type="SUPFAM" id="SSF81301">
    <property type="entry name" value="Nucleotidyltransferase"/>
    <property type="match status" value="1"/>
</dbReference>